<evidence type="ECO:0000313" key="3">
    <source>
        <dbReference type="Proteomes" id="UP000677913"/>
    </source>
</evidence>
<dbReference type="RefSeq" id="WP_211469518.1">
    <property type="nucleotide sequence ID" value="NZ_JAGSXH010000072.1"/>
</dbReference>
<accession>A0A8J7WS45</accession>
<protein>
    <submittedName>
        <fullName evidence="2">Hemerythrin domain-containing protein</fullName>
    </submittedName>
</protein>
<dbReference type="Pfam" id="PF01814">
    <property type="entry name" value="Hemerythrin"/>
    <property type="match status" value="1"/>
</dbReference>
<comment type="caution">
    <text evidence="2">The sequence shown here is derived from an EMBL/GenBank/DDBJ whole genome shotgun (WGS) entry which is preliminary data.</text>
</comment>
<dbReference type="Gene3D" id="1.20.120.520">
    <property type="entry name" value="nmb1532 protein domain like"/>
    <property type="match status" value="1"/>
</dbReference>
<sequence length="164" mass="18115">MHTDLLARALEHEHHEIDAGIAAFAAAPGDRQPLMRALGALRRHIYLEEEFLFPLLAEAEPALAPPVFVMLREHAQIWDTLDSLEHAAANATGGESAAALTRQLTVQLLHHNMKEEKILYPRADELPAAAADRLRSFLASAKLPDGWVCVKARPRLGEPARAER</sequence>
<dbReference type="AlphaFoldDB" id="A0A8J7WS45"/>
<dbReference type="Proteomes" id="UP000677913">
    <property type="component" value="Unassembled WGS sequence"/>
</dbReference>
<name>A0A8J7WS45_9ACTN</name>
<feature type="domain" description="Hemerythrin-like" evidence="1">
    <location>
        <begin position="8"/>
        <end position="123"/>
    </location>
</feature>
<gene>
    <name evidence="2" type="ORF">KGA66_19065</name>
</gene>
<dbReference type="EMBL" id="JAGSXH010000072">
    <property type="protein sequence ID" value="MBS2965159.1"/>
    <property type="molecule type" value="Genomic_DNA"/>
</dbReference>
<organism evidence="2 3">
    <name type="scientific">Actinocrinis puniceicyclus</name>
    <dbReference type="NCBI Taxonomy" id="977794"/>
    <lineage>
        <taxon>Bacteria</taxon>
        <taxon>Bacillati</taxon>
        <taxon>Actinomycetota</taxon>
        <taxon>Actinomycetes</taxon>
        <taxon>Catenulisporales</taxon>
        <taxon>Actinospicaceae</taxon>
        <taxon>Actinocrinis</taxon>
    </lineage>
</organism>
<dbReference type="InterPro" id="IPR012312">
    <property type="entry name" value="Hemerythrin-like"/>
</dbReference>
<proteinExistence type="predicted"/>
<evidence type="ECO:0000259" key="1">
    <source>
        <dbReference type="Pfam" id="PF01814"/>
    </source>
</evidence>
<reference evidence="2" key="1">
    <citation type="submission" date="2021-04" db="EMBL/GenBank/DDBJ databases">
        <title>Genome based classification of Actinospica acidithermotolerans sp. nov., an actinobacterium isolated from an Indonesian hot spring.</title>
        <authorList>
            <person name="Kusuma A.B."/>
            <person name="Putra K.E."/>
            <person name="Nafisah S."/>
            <person name="Loh J."/>
            <person name="Nouioui I."/>
            <person name="Goodfellow M."/>
        </authorList>
    </citation>
    <scope>NUCLEOTIDE SEQUENCE</scope>
    <source>
        <strain evidence="2">DSM 45618</strain>
    </source>
</reference>
<keyword evidence="3" id="KW-1185">Reference proteome</keyword>
<evidence type="ECO:0000313" key="2">
    <source>
        <dbReference type="EMBL" id="MBS2965159.1"/>
    </source>
</evidence>